<dbReference type="Gene3D" id="1.10.10.60">
    <property type="entry name" value="Homeodomain-like"/>
    <property type="match status" value="2"/>
</dbReference>
<keyword evidence="1" id="KW-0805">Transcription regulation</keyword>
<organism evidence="5 6">
    <name type="scientific">Candidatus Egerieisoma faecipullorum</name>
    <dbReference type="NCBI Taxonomy" id="2840963"/>
    <lineage>
        <taxon>Bacteria</taxon>
        <taxon>Bacillati</taxon>
        <taxon>Bacillota</taxon>
        <taxon>Clostridia</taxon>
        <taxon>Eubacteriales</taxon>
        <taxon>Clostridiaceae</taxon>
        <taxon>Clostridiaceae incertae sedis</taxon>
        <taxon>Candidatus Egerieisoma</taxon>
    </lineage>
</organism>
<dbReference type="Proteomes" id="UP000824089">
    <property type="component" value="Unassembled WGS sequence"/>
</dbReference>
<evidence type="ECO:0000256" key="1">
    <source>
        <dbReference type="ARBA" id="ARBA00023015"/>
    </source>
</evidence>
<dbReference type="PRINTS" id="PR00032">
    <property type="entry name" value="HTHARAC"/>
</dbReference>
<dbReference type="SUPFAM" id="SSF46689">
    <property type="entry name" value="Homeodomain-like"/>
    <property type="match status" value="1"/>
</dbReference>
<dbReference type="PANTHER" id="PTHR43280:SF28">
    <property type="entry name" value="HTH-TYPE TRANSCRIPTIONAL ACTIVATOR RHAS"/>
    <property type="match status" value="1"/>
</dbReference>
<dbReference type="InterPro" id="IPR003313">
    <property type="entry name" value="AraC-bd"/>
</dbReference>
<accession>A0A9D1IA01</accession>
<keyword evidence="2" id="KW-0238">DNA-binding</keyword>
<evidence type="ECO:0000313" key="6">
    <source>
        <dbReference type="Proteomes" id="UP000824089"/>
    </source>
</evidence>
<sequence length="366" mass="42751">MVEAEKTETAGDLFLKRYDLHFLEAYSSEELFYKRYYELRSQPEALRSFLAPYRVSEFWLPEINSEHQKANQVHTIFDYFDDDIMVTKHTRFYPLFIHKHVFFEIMVVIKGSCENTVGGRRLRMTSGDICIIPPGEIHTIGIFDDSIAINILIKRETFDDAFFSLLPQEHFLTDFFRKNLYLDEHIPDNYVLIHIEDDLPAETAICALIYEDLLRHRGMEQKANALLKKNLVLTILNYFACYRNENGNMVKVSSGNPEKMNEILKYIYDRHATASLEEVAAHLHYSPQHLSKLILESTGFSFIRILQKAKIARACFLLATTKMKICDIPGSVGYDSLLYFNRIFKKEMGVTPSRYRSLYVNHIPRQ</sequence>
<evidence type="ECO:0000256" key="3">
    <source>
        <dbReference type="ARBA" id="ARBA00023163"/>
    </source>
</evidence>
<dbReference type="AlphaFoldDB" id="A0A9D1IA01"/>
<dbReference type="PROSITE" id="PS01124">
    <property type="entry name" value="HTH_ARAC_FAMILY_2"/>
    <property type="match status" value="1"/>
</dbReference>
<dbReference type="InterPro" id="IPR009057">
    <property type="entry name" value="Homeodomain-like_sf"/>
</dbReference>
<dbReference type="InterPro" id="IPR037923">
    <property type="entry name" value="HTH-like"/>
</dbReference>
<dbReference type="GO" id="GO:0003700">
    <property type="term" value="F:DNA-binding transcription factor activity"/>
    <property type="evidence" value="ECO:0007669"/>
    <property type="project" value="InterPro"/>
</dbReference>
<dbReference type="GO" id="GO:0043565">
    <property type="term" value="F:sequence-specific DNA binding"/>
    <property type="evidence" value="ECO:0007669"/>
    <property type="project" value="InterPro"/>
</dbReference>
<feature type="domain" description="HTH araC/xylS-type" evidence="4">
    <location>
        <begin position="261"/>
        <end position="358"/>
    </location>
</feature>
<reference evidence="5" key="1">
    <citation type="submission" date="2020-10" db="EMBL/GenBank/DDBJ databases">
        <authorList>
            <person name="Gilroy R."/>
        </authorList>
    </citation>
    <scope>NUCLEOTIDE SEQUENCE</scope>
    <source>
        <strain evidence="5">CHK195-4489</strain>
    </source>
</reference>
<dbReference type="InterPro" id="IPR018060">
    <property type="entry name" value="HTH_AraC"/>
</dbReference>
<comment type="caution">
    <text evidence="5">The sequence shown here is derived from an EMBL/GenBank/DDBJ whole genome shotgun (WGS) entry which is preliminary data.</text>
</comment>
<dbReference type="PANTHER" id="PTHR43280">
    <property type="entry name" value="ARAC-FAMILY TRANSCRIPTIONAL REGULATOR"/>
    <property type="match status" value="1"/>
</dbReference>
<dbReference type="InterPro" id="IPR014710">
    <property type="entry name" value="RmlC-like_jellyroll"/>
</dbReference>
<evidence type="ECO:0000256" key="2">
    <source>
        <dbReference type="ARBA" id="ARBA00023125"/>
    </source>
</evidence>
<reference evidence="5" key="2">
    <citation type="journal article" date="2021" name="PeerJ">
        <title>Extensive microbial diversity within the chicken gut microbiome revealed by metagenomics and culture.</title>
        <authorList>
            <person name="Gilroy R."/>
            <person name="Ravi A."/>
            <person name="Getino M."/>
            <person name="Pursley I."/>
            <person name="Horton D.L."/>
            <person name="Alikhan N.F."/>
            <person name="Baker D."/>
            <person name="Gharbi K."/>
            <person name="Hall N."/>
            <person name="Watson M."/>
            <person name="Adriaenssens E.M."/>
            <person name="Foster-Nyarko E."/>
            <person name="Jarju S."/>
            <person name="Secka A."/>
            <person name="Antonio M."/>
            <person name="Oren A."/>
            <person name="Chaudhuri R.R."/>
            <person name="La Ragione R."/>
            <person name="Hildebrand F."/>
            <person name="Pallen M.J."/>
        </authorList>
    </citation>
    <scope>NUCLEOTIDE SEQUENCE</scope>
    <source>
        <strain evidence="5">CHK195-4489</strain>
    </source>
</reference>
<dbReference type="SMART" id="SM00342">
    <property type="entry name" value="HTH_ARAC"/>
    <property type="match status" value="1"/>
</dbReference>
<dbReference type="InterPro" id="IPR020449">
    <property type="entry name" value="Tscrpt_reg_AraC-type_HTH"/>
</dbReference>
<dbReference type="Pfam" id="PF12833">
    <property type="entry name" value="HTH_18"/>
    <property type="match status" value="1"/>
</dbReference>
<dbReference type="Pfam" id="PF02311">
    <property type="entry name" value="AraC_binding"/>
    <property type="match status" value="1"/>
</dbReference>
<gene>
    <name evidence="5" type="ORF">IAD50_04840</name>
</gene>
<protein>
    <submittedName>
        <fullName evidence="5">Helix-turn-helix domain-containing protein</fullName>
    </submittedName>
</protein>
<evidence type="ECO:0000259" key="4">
    <source>
        <dbReference type="PROSITE" id="PS01124"/>
    </source>
</evidence>
<keyword evidence="3" id="KW-0804">Transcription</keyword>
<proteinExistence type="predicted"/>
<dbReference type="Gene3D" id="2.60.120.10">
    <property type="entry name" value="Jelly Rolls"/>
    <property type="match status" value="1"/>
</dbReference>
<name>A0A9D1IA01_9CLOT</name>
<dbReference type="SUPFAM" id="SSF51215">
    <property type="entry name" value="Regulatory protein AraC"/>
    <property type="match status" value="1"/>
</dbReference>
<evidence type="ECO:0000313" key="5">
    <source>
        <dbReference type="EMBL" id="HIU29605.1"/>
    </source>
</evidence>
<dbReference type="EMBL" id="DVMM01000097">
    <property type="protein sequence ID" value="HIU29605.1"/>
    <property type="molecule type" value="Genomic_DNA"/>
</dbReference>